<evidence type="ECO:0000256" key="6">
    <source>
        <dbReference type="ARBA" id="ARBA00004637"/>
    </source>
</evidence>
<sequence>MFSQPPKQHTVRNQPSKVQCSPANPSTMRLLLLLGLFSAAVLSQATGNPVARAKDVQVQESFEEGKLYGKWYNIVFGSTCRWIKQYKGRFNMGTLVVGPGKTSEEISFATTRLRQGVCSTVTEDYQKTNLPGKFTFHNSKWKADIERYVVRTDYEEHAILATKKNSSHGLSISAHLYGRSPSLREDLVAEFRQLALDLGISEDSIFSLQNQGECVPPEPENAPQRARRTAIFNDEGSADGPLQPLGGNSEADCQQAKDAGPCLGMEVRYFYNTTSKTCETFFYGGCLGSRNNFRSERACLQTCRTEAACRLPVLPGAPCNTEFWAFDAAQGKCVTFKGCGGNANKFYLEKECKEYCGVLPDGEDEFLRLLPAA</sequence>
<evidence type="ECO:0000256" key="24">
    <source>
        <dbReference type="ARBA" id="ARBA00023136"/>
    </source>
</evidence>
<keyword evidence="26" id="KW-0325">Glycoprotein</keyword>
<evidence type="ECO:0000259" key="30">
    <source>
        <dbReference type="PROSITE" id="PS50279"/>
    </source>
</evidence>
<evidence type="ECO:0000256" key="25">
    <source>
        <dbReference type="ARBA" id="ARBA00023157"/>
    </source>
</evidence>
<dbReference type="Gene3D" id="4.10.410.10">
    <property type="entry name" value="Pancreatic trypsin inhibitor Kunitz domain"/>
    <property type="match status" value="2"/>
</dbReference>
<dbReference type="Ensembl" id="ENSSMRT00000000168.1">
    <property type="protein sequence ID" value="ENSSMRP00000000136.1"/>
    <property type="gene ID" value="ENSSMRG00000000149.1"/>
</dbReference>
<keyword evidence="10" id="KW-0963">Cytoplasm</keyword>
<dbReference type="GO" id="GO:0042803">
    <property type="term" value="F:protein homodimerization activity"/>
    <property type="evidence" value="ECO:0007669"/>
    <property type="project" value="Ensembl"/>
</dbReference>
<dbReference type="SUPFAM" id="SSF50814">
    <property type="entry name" value="Lipocalins"/>
    <property type="match status" value="1"/>
</dbReference>
<evidence type="ECO:0000256" key="26">
    <source>
        <dbReference type="ARBA" id="ARBA00023180"/>
    </source>
</evidence>
<dbReference type="Pfam" id="PF00014">
    <property type="entry name" value="Kunitz_BPTI"/>
    <property type="match status" value="2"/>
</dbReference>
<keyword evidence="21" id="KW-0157">Chromophore</keyword>
<keyword evidence="14" id="KW-0646">Protease inhibitor</keyword>
<evidence type="ECO:0000256" key="18">
    <source>
        <dbReference type="ARBA" id="ARBA00022824"/>
    </source>
</evidence>
<keyword evidence="25" id="KW-1015">Disulfide bond</keyword>
<evidence type="ECO:0000256" key="16">
    <source>
        <dbReference type="ARBA" id="ARBA00022737"/>
    </source>
</evidence>
<dbReference type="InterPro" id="IPR002223">
    <property type="entry name" value="Kunitz_BPTI"/>
</dbReference>
<feature type="region of interest" description="Disordered" evidence="28">
    <location>
        <begin position="1"/>
        <end position="22"/>
    </location>
</feature>
<evidence type="ECO:0000313" key="31">
    <source>
        <dbReference type="Ensembl" id="ENSSMRP00000000136.1"/>
    </source>
</evidence>
<evidence type="ECO:0000256" key="8">
    <source>
        <dbReference type="ARBA" id="ARBA00018905"/>
    </source>
</evidence>
<evidence type="ECO:0000256" key="12">
    <source>
        <dbReference type="ARBA" id="ARBA00022530"/>
    </source>
</evidence>
<dbReference type="GO" id="GO:0005829">
    <property type="term" value="C:cytosol"/>
    <property type="evidence" value="ECO:0007669"/>
    <property type="project" value="UniProtKB-SubCell"/>
</dbReference>
<evidence type="ECO:0000256" key="14">
    <source>
        <dbReference type="ARBA" id="ARBA00022690"/>
    </source>
</evidence>
<evidence type="ECO:0000256" key="20">
    <source>
        <dbReference type="ARBA" id="ARBA00022974"/>
    </source>
</evidence>
<evidence type="ECO:0000256" key="4">
    <source>
        <dbReference type="ARBA" id="ARBA00004498"/>
    </source>
</evidence>
<reference evidence="31" key="1">
    <citation type="submission" date="2025-08" db="UniProtKB">
        <authorList>
            <consortium name="Ensembl"/>
        </authorList>
    </citation>
    <scope>IDENTIFICATION</scope>
</reference>
<evidence type="ECO:0000256" key="3">
    <source>
        <dbReference type="ARBA" id="ARBA00004240"/>
    </source>
</evidence>
<dbReference type="SMART" id="SM00131">
    <property type="entry name" value="KU"/>
    <property type="match status" value="2"/>
</dbReference>
<evidence type="ECO:0000256" key="19">
    <source>
        <dbReference type="ARBA" id="ARBA00022900"/>
    </source>
</evidence>
<evidence type="ECO:0000256" key="5">
    <source>
        <dbReference type="ARBA" id="ARBA00004514"/>
    </source>
</evidence>
<dbReference type="FunFam" id="4.10.410.10:FF:000005">
    <property type="entry name" value="Pancreatic trypsin inhibitor"/>
    <property type="match status" value="1"/>
</dbReference>
<feature type="domain" description="BPTI/Kunitz inhibitor" evidence="30">
    <location>
        <begin position="309"/>
        <end position="356"/>
    </location>
</feature>
<keyword evidence="22" id="KW-0560">Oxidoreductase</keyword>
<dbReference type="PRINTS" id="PR00759">
    <property type="entry name" value="BASICPTASE"/>
</dbReference>
<dbReference type="Gene3D" id="2.40.128.20">
    <property type="match status" value="1"/>
</dbReference>
<keyword evidence="27" id="KW-0539">Nucleus</keyword>
<protein>
    <recommendedName>
        <fullName evidence="8">Protein AMBP</fullName>
    </recommendedName>
</protein>
<dbReference type="InterPro" id="IPR036880">
    <property type="entry name" value="Kunitz_BPTI_sf"/>
</dbReference>
<evidence type="ECO:0000256" key="27">
    <source>
        <dbReference type="ARBA" id="ARBA00023242"/>
    </source>
</evidence>
<proteinExistence type="inferred from homology"/>
<keyword evidence="32" id="KW-1185">Reference proteome</keyword>
<dbReference type="GO" id="GO:0016491">
    <property type="term" value="F:oxidoreductase activity"/>
    <property type="evidence" value="ECO:0007669"/>
    <property type="project" value="UniProtKB-KW"/>
</dbReference>
<keyword evidence="15 29" id="KW-0732">Signal</keyword>
<evidence type="ECO:0000256" key="2">
    <source>
        <dbReference type="ARBA" id="ARBA00004202"/>
    </source>
</evidence>
<comment type="similarity">
    <text evidence="7">In the N-terminal section; belongs to the calycin superfamily. Lipocalin family.</text>
</comment>
<dbReference type="InterPro" id="IPR022272">
    <property type="entry name" value="Lipocalin_CS"/>
</dbReference>
<evidence type="ECO:0000256" key="23">
    <source>
        <dbReference type="ARBA" id="ARBA00023128"/>
    </source>
</evidence>
<keyword evidence="9" id="KW-1003">Cell membrane</keyword>
<dbReference type="GO" id="GO:0019862">
    <property type="term" value="F:IgA binding"/>
    <property type="evidence" value="ECO:0007669"/>
    <property type="project" value="Ensembl"/>
</dbReference>
<dbReference type="PROSITE" id="PS50279">
    <property type="entry name" value="BPTI_KUNITZ_2"/>
    <property type="match status" value="2"/>
</dbReference>
<keyword evidence="19" id="KW-0722">Serine protease inhibitor</keyword>
<reference evidence="31" key="2">
    <citation type="submission" date="2025-09" db="UniProtKB">
        <authorList>
            <consortium name="Ensembl"/>
        </authorList>
    </citation>
    <scope>IDENTIFICATION</scope>
</reference>
<evidence type="ECO:0000256" key="15">
    <source>
        <dbReference type="ARBA" id="ARBA00022729"/>
    </source>
</evidence>
<evidence type="ECO:0000256" key="1">
    <source>
        <dbReference type="ARBA" id="ARBA00004126"/>
    </source>
</evidence>
<dbReference type="PROSITE" id="PS00213">
    <property type="entry name" value="LIPOCALIN"/>
    <property type="match status" value="1"/>
</dbReference>
<evidence type="ECO:0000256" key="7">
    <source>
        <dbReference type="ARBA" id="ARBA00008238"/>
    </source>
</evidence>
<dbReference type="CDD" id="cd22597">
    <property type="entry name" value="Kunitz_bikunin_2-like"/>
    <property type="match status" value="1"/>
</dbReference>
<dbReference type="GO" id="GO:0005743">
    <property type="term" value="C:mitochondrial inner membrane"/>
    <property type="evidence" value="ECO:0007669"/>
    <property type="project" value="UniProtKB-SubCell"/>
</dbReference>
<dbReference type="AlphaFoldDB" id="A0A8D0B7Y3"/>
<dbReference type="InterPro" id="IPR012674">
    <property type="entry name" value="Calycin"/>
</dbReference>
<dbReference type="GO" id="GO:0020037">
    <property type="term" value="F:heme binding"/>
    <property type="evidence" value="ECO:0007669"/>
    <property type="project" value="Ensembl"/>
</dbReference>
<dbReference type="Proteomes" id="UP000694421">
    <property type="component" value="Unplaced"/>
</dbReference>
<dbReference type="GO" id="GO:0031965">
    <property type="term" value="C:nuclear membrane"/>
    <property type="evidence" value="ECO:0007669"/>
    <property type="project" value="UniProtKB-SubCell"/>
</dbReference>
<dbReference type="GO" id="GO:0005886">
    <property type="term" value="C:plasma membrane"/>
    <property type="evidence" value="ECO:0007669"/>
    <property type="project" value="UniProtKB-SubCell"/>
</dbReference>
<dbReference type="PRINTS" id="PR01215">
    <property type="entry name" value="A1MCGLOBULIN"/>
</dbReference>
<dbReference type="GO" id="GO:0005783">
    <property type="term" value="C:endoplasmic reticulum"/>
    <property type="evidence" value="ECO:0007669"/>
    <property type="project" value="UniProtKB-SubCell"/>
</dbReference>
<keyword evidence="18" id="KW-0256">Endoplasmic reticulum</keyword>
<keyword evidence="23" id="KW-0496">Mitochondrion</keyword>
<evidence type="ECO:0000256" key="17">
    <source>
        <dbReference type="ARBA" id="ARBA00022792"/>
    </source>
</evidence>
<dbReference type="PROSITE" id="PS00280">
    <property type="entry name" value="BPTI_KUNITZ_1"/>
    <property type="match status" value="1"/>
</dbReference>
<evidence type="ECO:0000256" key="9">
    <source>
        <dbReference type="ARBA" id="ARBA00022475"/>
    </source>
</evidence>
<dbReference type="SUPFAM" id="SSF57362">
    <property type="entry name" value="BPTI-like"/>
    <property type="match status" value="2"/>
</dbReference>
<evidence type="ECO:0000256" key="11">
    <source>
        <dbReference type="ARBA" id="ARBA00022525"/>
    </source>
</evidence>
<dbReference type="GeneTree" id="ENSGT00940000160109"/>
<evidence type="ECO:0000256" key="28">
    <source>
        <dbReference type="SAM" id="MobiDB-lite"/>
    </source>
</evidence>
<dbReference type="InterPro" id="IPR029856">
    <property type="entry name" value="AMBP"/>
</dbReference>
<dbReference type="InterPro" id="IPR000566">
    <property type="entry name" value="Lipocln_cytosolic_FA-bd_dom"/>
</dbReference>
<dbReference type="InterPro" id="IPR002968">
    <property type="entry name" value="A1-microglobln"/>
</dbReference>
<feature type="chain" id="PRO_5034489688" description="Protein AMBP" evidence="29">
    <location>
        <begin position="44"/>
        <end position="373"/>
    </location>
</feature>
<name>A0A8D0B7Y3_SALMN</name>
<evidence type="ECO:0000256" key="13">
    <source>
        <dbReference type="ARBA" id="ARBA00022685"/>
    </source>
</evidence>
<accession>A0A8D0B7Y3</accession>
<keyword evidence="20" id="KW-0654">Proteoglycan</keyword>
<keyword evidence="16" id="KW-0677">Repeat</keyword>
<evidence type="ECO:0000313" key="32">
    <source>
        <dbReference type="Proteomes" id="UP000694421"/>
    </source>
</evidence>
<evidence type="ECO:0000256" key="29">
    <source>
        <dbReference type="SAM" id="SignalP"/>
    </source>
</evidence>
<evidence type="ECO:0000256" key="21">
    <source>
        <dbReference type="ARBA" id="ARBA00022991"/>
    </source>
</evidence>
<feature type="signal peptide" evidence="29">
    <location>
        <begin position="1"/>
        <end position="43"/>
    </location>
</feature>
<feature type="domain" description="BPTI/Kunitz inhibitor" evidence="30">
    <location>
        <begin position="253"/>
        <end position="303"/>
    </location>
</feature>
<dbReference type="PRINTS" id="PR00179">
    <property type="entry name" value="LIPOCALIN"/>
</dbReference>
<keyword evidence="24" id="KW-0472">Membrane</keyword>
<dbReference type="GO" id="GO:0004867">
    <property type="term" value="F:serine-type endopeptidase inhibitor activity"/>
    <property type="evidence" value="ECO:0007669"/>
    <property type="project" value="UniProtKB-KW"/>
</dbReference>
<keyword evidence="12" id="KW-0272">Extracellular matrix</keyword>
<dbReference type="Pfam" id="PF00061">
    <property type="entry name" value="Lipocalin"/>
    <property type="match status" value="1"/>
</dbReference>
<dbReference type="PANTHER" id="PTHR46676">
    <property type="entry name" value="PROTEIN AMBP"/>
    <property type="match status" value="1"/>
</dbReference>
<keyword evidence="11" id="KW-0964">Secreted</keyword>
<keyword evidence="13" id="KW-0165">Cleavage on pair of basic residues</keyword>
<keyword evidence="17" id="KW-0999">Mitochondrion inner membrane</keyword>
<evidence type="ECO:0000256" key="10">
    <source>
        <dbReference type="ARBA" id="ARBA00022490"/>
    </source>
</evidence>
<dbReference type="InterPro" id="IPR020901">
    <property type="entry name" value="Prtase_inh_Kunz-CS"/>
</dbReference>
<dbReference type="OMA" id="CPWLKRI"/>
<evidence type="ECO:0000256" key="22">
    <source>
        <dbReference type="ARBA" id="ARBA00023002"/>
    </source>
</evidence>
<dbReference type="PANTHER" id="PTHR46676:SF1">
    <property type="entry name" value="PROTEIN AMBP"/>
    <property type="match status" value="1"/>
</dbReference>
<organism evidence="31 32">
    <name type="scientific">Salvator merianae</name>
    <name type="common">Argentine black and white tegu</name>
    <name type="synonym">Tupinambis merianae</name>
    <dbReference type="NCBI Taxonomy" id="96440"/>
    <lineage>
        <taxon>Eukaryota</taxon>
        <taxon>Metazoa</taxon>
        <taxon>Chordata</taxon>
        <taxon>Craniata</taxon>
        <taxon>Vertebrata</taxon>
        <taxon>Euteleostomi</taxon>
        <taxon>Lepidosauria</taxon>
        <taxon>Squamata</taxon>
        <taxon>Bifurcata</taxon>
        <taxon>Unidentata</taxon>
        <taxon>Episquamata</taxon>
        <taxon>Laterata</taxon>
        <taxon>Teiioidea</taxon>
        <taxon>Teiidae</taxon>
        <taxon>Salvator</taxon>
    </lineage>
</organism>
<comment type="subcellular location">
    <subcellularLocation>
        <location evidence="2">Cell membrane</location>
        <topology evidence="2">Peripheral membrane protein</topology>
    </subcellularLocation>
    <subcellularLocation>
        <location evidence="5">Cytoplasm</location>
        <location evidence="5">Cytosol</location>
    </subcellularLocation>
    <subcellularLocation>
        <location evidence="3">Endoplasmic reticulum</location>
    </subcellularLocation>
    <subcellularLocation>
        <location evidence="6">Mitochondrion inner membrane</location>
        <topology evidence="6">Peripheral membrane protein</topology>
    </subcellularLocation>
    <subcellularLocation>
        <location evidence="1">Nucleus membrane</location>
    </subcellularLocation>
    <subcellularLocation>
        <location evidence="4">Secreted</location>
        <location evidence="4">Extracellular space</location>
        <location evidence="4">Extracellular matrix</location>
    </subcellularLocation>
</comment>